<gene>
    <name evidence="3" type="ORF">BST13_00130</name>
</gene>
<evidence type="ECO:0000256" key="2">
    <source>
        <dbReference type="SAM" id="Phobius"/>
    </source>
</evidence>
<feature type="compositionally biased region" description="Gly residues" evidence="1">
    <location>
        <begin position="68"/>
        <end position="77"/>
    </location>
</feature>
<feature type="transmembrane region" description="Helical" evidence="2">
    <location>
        <begin position="6"/>
        <end position="27"/>
    </location>
</feature>
<name>A0A1X0BBS6_9MYCO</name>
<protein>
    <submittedName>
        <fullName evidence="3">Uncharacterized protein</fullName>
    </submittedName>
</protein>
<evidence type="ECO:0000313" key="4">
    <source>
        <dbReference type="Proteomes" id="UP000192448"/>
    </source>
</evidence>
<feature type="region of interest" description="Disordered" evidence="1">
    <location>
        <begin position="54"/>
        <end position="77"/>
    </location>
</feature>
<dbReference type="RefSeq" id="WP_083159400.1">
    <property type="nucleotide sequence ID" value="NZ_MVHF01000001.1"/>
</dbReference>
<sequence>MSTALTHSLLGGVPLLLFVILALIFLTRRGPHPATYKMSDPWTHEPILWAAAEPADHGHGGHDSHGVTIGGGASGKW</sequence>
<comment type="caution">
    <text evidence="3">The sequence shown here is derived from an EMBL/GenBank/DDBJ whole genome shotgun (WGS) entry which is preliminary data.</text>
</comment>
<dbReference type="AlphaFoldDB" id="A0A1X0BBS6"/>
<keyword evidence="4" id="KW-1185">Reference proteome</keyword>
<keyword evidence="2" id="KW-0472">Membrane</keyword>
<keyword evidence="2" id="KW-1133">Transmembrane helix</keyword>
<dbReference type="STRING" id="1927124.BST13_00130"/>
<feature type="compositionally biased region" description="Basic and acidic residues" evidence="1">
    <location>
        <begin position="54"/>
        <end position="65"/>
    </location>
</feature>
<accession>A0A1X0BBS6</accession>
<reference evidence="3 4" key="1">
    <citation type="submission" date="2017-02" db="EMBL/GenBank/DDBJ databases">
        <title>The new phylogeny of genus Mycobacterium.</title>
        <authorList>
            <person name="Tortoli E."/>
            <person name="Trovato A."/>
            <person name="Cirillo D.M."/>
        </authorList>
    </citation>
    <scope>NUCLEOTIDE SEQUENCE [LARGE SCALE GENOMIC DNA]</scope>
    <source>
        <strain evidence="3 4">RW6</strain>
    </source>
</reference>
<dbReference type="Proteomes" id="UP000192448">
    <property type="component" value="Unassembled WGS sequence"/>
</dbReference>
<evidence type="ECO:0000313" key="3">
    <source>
        <dbReference type="EMBL" id="ORA39811.1"/>
    </source>
</evidence>
<proteinExistence type="predicted"/>
<evidence type="ECO:0000256" key="1">
    <source>
        <dbReference type="SAM" id="MobiDB-lite"/>
    </source>
</evidence>
<keyword evidence="2" id="KW-0812">Transmembrane</keyword>
<dbReference type="EMBL" id="MVHF01000001">
    <property type="protein sequence ID" value="ORA39811.1"/>
    <property type="molecule type" value="Genomic_DNA"/>
</dbReference>
<organism evidence="3 4">
    <name type="scientific">Mycobacterium aquaticum</name>
    <dbReference type="NCBI Taxonomy" id="1927124"/>
    <lineage>
        <taxon>Bacteria</taxon>
        <taxon>Bacillati</taxon>
        <taxon>Actinomycetota</taxon>
        <taxon>Actinomycetes</taxon>
        <taxon>Mycobacteriales</taxon>
        <taxon>Mycobacteriaceae</taxon>
        <taxon>Mycobacterium</taxon>
    </lineage>
</organism>